<dbReference type="InterPro" id="IPR010982">
    <property type="entry name" value="Lambda_DNA-bd_dom_sf"/>
</dbReference>
<protein>
    <submittedName>
        <fullName evidence="2">Helix-turn-helix domain-containing protein</fullName>
    </submittedName>
</protein>
<keyword evidence="3" id="KW-1185">Reference proteome</keyword>
<dbReference type="SMART" id="SM00530">
    <property type="entry name" value="HTH_XRE"/>
    <property type="match status" value="1"/>
</dbReference>
<dbReference type="EMBL" id="JBHYPX010000078">
    <property type="protein sequence ID" value="MFE1356136.1"/>
    <property type="molecule type" value="Genomic_DNA"/>
</dbReference>
<gene>
    <name evidence="2" type="ORF">ACFW6T_29580</name>
</gene>
<evidence type="ECO:0000313" key="3">
    <source>
        <dbReference type="Proteomes" id="UP001599542"/>
    </source>
</evidence>
<dbReference type="InterPro" id="IPR001387">
    <property type="entry name" value="Cro/C1-type_HTH"/>
</dbReference>
<dbReference type="Pfam" id="PF13560">
    <property type="entry name" value="HTH_31"/>
    <property type="match status" value="1"/>
</dbReference>
<organism evidence="2 3">
    <name type="scientific">Kitasatospora phosalacinea</name>
    <dbReference type="NCBI Taxonomy" id="2065"/>
    <lineage>
        <taxon>Bacteria</taxon>
        <taxon>Bacillati</taxon>
        <taxon>Actinomycetota</taxon>
        <taxon>Actinomycetes</taxon>
        <taxon>Kitasatosporales</taxon>
        <taxon>Streptomycetaceae</taxon>
        <taxon>Kitasatospora</taxon>
    </lineage>
</organism>
<dbReference type="Gene3D" id="1.10.260.40">
    <property type="entry name" value="lambda repressor-like DNA-binding domains"/>
    <property type="match status" value="1"/>
</dbReference>
<dbReference type="RefSeq" id="WP_380330584.1">
    <property type="nucleotide sequence ID" value="NZ_JBHYPW010000069.1"/>
</dbReference>
<reference evidence="2 3" key="1">
    <citation type="submission" date="2024-09" db="EMBL/GenBank/DDBJ databases">
        <title>The Natural Products Discovery Center: Release of the First 8490 Sequenced Strains for Exploring Actinobacteria Biosynthetic Diversity.</title>
        <authorList>
            <person name="Kalkreuter E."/>
            <person name="Kautsar S.A."/>
            <person name="Yang D."/>
            <person name="Bader C.D."/>
            <person name="Teijaro C.N."/>
            <person name="Fluegel L."/>
            <person name="Davis C.M."/>
            <person name="Simpson J.R."/>
            <person name="Lauterbach L."/>
            <person name="Steele A.D."/>
            <person name="Gui C."/>
            <person name="Meng S."/>
            <person name="Li G."/>
            <person name="Viehrig K."/>
            <person name="Ye F."/>
            <person name="Su P."/>
            <person name="Kiefer A.F."/>
            <person name="Nichols A."/>
            <person name="Cepeda A.J."/>
            <person name="Yan W."/>
            <person name="Fan B."/>
            <person name="Jiang Y."/>
            <person name="Adhikari A."/>
            <person name="Zheng C.-J."/>
            <person name="Schuster L."/>
            <person name="Cowan T.M."/>
            <person name="Smanski M.J."/>
            <person name="Chevrette M.G."/>
            <person name="De Carvalho L.P.S."/>
            <person name="Shen B."/>
        </authorList>
    </citation>
    <scope>NUCLEOTIDE SEQUENCE [LARGE SCALE GENOMIC DNA]</scope>
    <source>
        <strain evidence="2 3">NPDC058753</strain>
    </source>
</reference>
<dbReference type="CDD" id="cd00093">
    <property type="entry name" value="HTH_XRE"/>
    <property type="match status" value="1"/>
</dbReference>
<feature type="domain" description="HTH cro/C1-type" evidence="1">
    <location>
        <begin position="42"/>
        <end position="96"/>
    </location>
</feature>
<dbReference type="SUPFAM" id="SSF47413">
    <property type="entry name" value="lambda repressor-like DNA-binding domains"/>
    <property type="match status" value="1"/>
</dbReference>
<name>A0ABW6GTZ1_9ACTN</name>
<accession>A0ABW6GTZ1</accession>
<dbReference type="PROSITE" id="PS50943">
    <property type="entry name" value="HTH_CROC1"/>
    <property type="match status" value="1"/>
</dbReference>
<proteinExistence type="predicted"/>
<dbReference type="Proteomes" id="UP001599542">
    <property type="component" value="Unassembled WGS sequence"/>
</dbReference>
<comment type="caution">
    <text evidence="2">The sequence shown here is derived from an EMBL/GenBank/DDBJ whole genome shotgun (WGS) entry which is preliminary data.</text>
</comment>
<evidence type="ECO:0000259" key="1">
    <source>
        <dbReference type="PROSITE" id="PS50943"/>
    </source>
</evidence>
<sequence>MNHSQWKTARTRALLGEAEQEDAEVTALRLEIRYAMALGQAVYDRRTALGLSTGELAGRANLTDAQIEAIEGGDTVPTLPLLHRLATALESQLDIHVASGRAATVRFEPSAA</sequence>
<evidence type="ECO:0000313" key="2">
    <source>
        <dbReference type="EMBL" id="MFE1356136.1"/>
    </source>
</evidence>